<dbReference type="AlphaFoldDB" id="A0A835VDW6"/>
<dbReference type="OrthoDB" id="10262656at2759"/>
<accession>A0A835VDW6</accession>
<reference evidence="2 3" key="1">
    <citation type="journal article" date="2020" name="Nat. Food">
        <title>A phased Vanilla planifolia genome enables genetic improvement of flavour and production.</title>
        <authorList>
            <person name="Hasing T."/>
            <person name="Tang H."/>
            <person name="Brym M."/>
            <person name="Khazi F."/>
            <person name="Huang T."/>
            <person name="Chambers A.H."/>
        </authorList>
    </citation>
    <scope>NUCLEOTIDE SEQUENCE [LARGE SCALE GENOMIC DNA]</scope>
    <source>
        <tissue evidence="2">Leaf</tissue>
    </source>
</reference>
<name>A0A835VDW6_VANPL</name>
<keyword evidence="1" id="KW-1133">Transmembrane helix</keyword>
<proteinExistence type="predicted"/>
<sequence length="54" mass="6509">MKTLLSERQEYYKIYTRLYRQQLGRNDRKNYVLLKCAAAATVYWALVVFVMTEV</sequence>
<feature type="transmembrane region" description="Helical" evidence="1">
    <location>
        <begin position="32"/>
        <end position="51"/>
    </location>
</feature>
<keyword evidence="3" id="KW-1185">Reference proteome</keyword>
<organism evidence="2 3">
    <name type="scientific">Vanilla planifolia</name>
    <name type="common">Vanilla</name>
    <dbReference type="NCBI Taxonomy" id="51239"/>
    <lineage>
        <taxon>Eukaryota</taxon>
        <taxon>Viridiplantae</taxon>
        <taxon>Streptophyta</taxon>
        <taxon>Embryophyta</taxon>
        <taxon>Tracheophyta</taxon>
        <taxon>Spermatophyta</taxon>
        <taxon>Magnoliopsida</taxon>
        <taxon>Liliopsida</taxon>
        <taxon>Asparagales</taxon>
        <taxon>Orchidaceae</taxon>
        <taxon>Vanilloideae</taxon>
        <taxon>Vanilleae</taxon>
        <taxon>Vanilla</taxon>
    </lineage>
</organism>
<keyword evidence="1" id="KW-0812">Transmembrane</keyword>
<gene>
    <name evidence="2" type="ORF">HPP92_006204</name>
</gene>
<evidence type="ECO:0000313" key="3">
    <source>
        <dbReference type="Proteomes" id="UP000636800"/>
    </source>
</evidence>
<dbReference type="EMBL" id="JADCNL010000002">
    <property type="protein sequence ID" value="KAG0492806.1"/>
    <property type="molecule type" value="Genomic_DNA"/>
</dbReference>
<keyword evidence="1" id="KW-0472">Membrane</keyword>
<dbReference type="Proteomes" id="UP000636800">
    <property type="component" value="Chromosome 2"/>
</dbReference>
<evidence type="ECO:0000313" key="2">
    <source>
        <dbReference type="EMBL" id="KAG0492806.1"/>
    </source>
</evidence>
<evidence type="ECO:0000256" key="1">
    <source>
        <dbReference type="SAM" id="Phobius"/>
    </source>
</evidence>
<comment type="caution">
    <text evidence="2">The sequence shown here is derived from an EMBL/GenBank/DDBJ whole genome shotgun (WGS) entry which is preliminary data.</text>
</comment>
<protein>
    <submittedName>
        <fullName evidence="2">Uncharacterized protein</fullName>
    </submittedName>
</protein>